<dbReference type="EMBL" id="CP060789">
    <property type="protein sequence ID" value="QNP57579.1"/>
    <property type="molecule type" value="Genomic_DNA"/>
</dbReference>
<feature type="domain" description="DUF2249" evidence="1">
    <location>
        <begin position="26"/>
        <end position="95"/>
    </location>
</feature>
<name>A0A7H0HAL3_9ACTN</name>
<gene>
    <name evidence="2" type="ORF">H9L22_11255</name>
</gene>
<dbReference type="InterPro" id="IPR018720">
    <property type="entry name" value="DUF2249"/>
</dbReference>
<sequence length="96" mass="10284">MPLVTELNLTPTSSCGCGGTHDQLPELDARTIPHAIRHASIHGVVDSLRPGASFVLVAPHDPIPLLAQIADRHGEAIAVEYVQRGPEAWKLKLTHA</sequence>
<dbReference type="KEGG" id="tdf:H9L22_11255"/>
<evidence type="ECO:0000313" key="3">
    <source>
        <dbReference type="Proteomes" id="UP000516117"/>
    </source>
</evidence>
<reference evidence="2 3" key="1">
    <citation type="submission" date="2020-08" db="EMBL/GenBank/DDBJ databases">
        <title>Genome sequence of Tessaracoccus defluvii JCM 17540T.</title>
        <authorList>
            <person name="Hyun D.-W."/>
            <person name="Bae J.-W."/>
        </authorList>
    </citation>
    <scope>NUCLEOTIDE SEQUENCE [LARGE SCALE GENOMIC DNA]</scope>
    <source>
        <strain evidence="2 3">JCM 17540</strain>
    </source>
</reference>
<proteinExistence type="predicted"/>
<evidence type="ECO:0000313" key="2">
    <source>
        <dbReference type="EMBL" id="QNP57579.1"/>
    </source>
</evidence>
<organism evidence="2 3">
    <name type="scientific">Tessaracoccus defluvii</name>
    <dbReference type="NCBI Taxonomy" id="1285901"/>
    <lineage>
        <taxon>Bacteria</taxon>
        <taxon>Bacillati</taxon>
        <taxon>Actinomycetota</taxon>
        <taxon>Actinomycetes</taxon>
        <taxon>Propionibacteriales</taxon>
        <taxon>Propionibacteriaceae</taxon>
        <taxon>Tessaracoccus</taxon>
    </lineage>
</organism>
<dbReference type="Proteomes" id="UP000516117">
    <property type="component" value="Chromosome"/>
</dbReference>
<accession>A0A7H0HAL3</accession>
<evidence type="ECO:0000259" key="1">
    <source>
        <dbReference type="Pfam" id="PF10006"/>
    </source>
</evidence>
<dbReference type="Pfam" id="PF10006">
    <property type="entry name" value="DUF2249"/>
    <property type="match status" value="1"/>
</dbReference>
<protein>
    <submittedName>
        <fullName evidence="2">DUF2249 domain-containing protein</fullName>
    </submittedName>
</protein>
<keyword evidence="3" id="KW-1185">Reference proteome</keyword>
<dbReference type="AlphaFoldDB" id="A0A7H0HAL3"/>